<protein>
    <submittedName>
        <fullName evidence="1">Uncharacterized protein</fullName>
    </submittedName>
</protein>
<evidence type="ECO:0000313" key="2">
    <source>
        <dbReference type="Proteomes" id="UP000603453"/>
    </source>
</evidence>
<comment type="caution">
    <text evidence="1">The sequence shown here is derived from an EMBL/GenBank/DDBJ whole genome shotgun (WGS) entry which is preliminary data.</text>
</comment>
<dbReference type="OrthoDB" id="2289822at2759"/>
<sequence length="134" mass="15251">MTGDIPGIADLMNHRGHTSTYGCRICEVTGRHPEGCSHGMYFLDVGNMRTKDELVNGDAEFYMLDVDPMHLIGRGLGTLVYTLLYPKKNKKFREFVTNDAHYTFGLNARDDTIIKTIDKKVKQSRCCDRAYIQI</sequence>
<dbReference type="AlphaFoldDB" id="A0A8H7URU2"/>
<accession>A0A8H7URU2</accession>
<evidence type="ECO:0000313" key="1">
    <source>
        <dbReference type="EMBL" id="KAG2191767.1"/>
    </source>
</evidence>
<proteinExistence type="predicted"/>
<dbReference type="EMBL" id="JAEPRD010000355">
    <property type="protein sequence ID" value="KAG2191767.1"/>
    <property type="molecule type" value="Genomic_DNA"/>
</dbReference>
<keyword evidence="2" id="KW-1185">Reference proteome</keyword>
<reference evidence="1" key="1">
    <citation type="submission" date="2020-12" db="EMBL/GenBank/DDBJ databases">
        <title>Metabolic potential, ecology and presence of endohyphal bacteria is reflected in genomic diversity of Mucoromycotina.</title>
        <authorList>
            <person name="Muszewska A."/>
            <person name="Okrasinska A."/>
            <person name="Steczkiewicz K."/>
            <person name="Drgas O."/>
            <person name="Orlowska M."/>
            <person name="Perlinska-Lenart U."/>
            <person name="Aleksandrzak-Piekarczyk T."/>
            <person name="Szatraj K."/>
            <person name="Zielenkiewicz U."/>
            <person name="Pilsyk S."/>
            <person name="Malc E."/>
            <person name="Mieczkowski P."/>
            <person name="Kruszewska J.S."/>
            <person name="Biernat P."/>
            <person name="Pawlowska J."/>
        </authorList>
    </citation>
    <scope>NUCLEOTIDE SEQUENCE</scope>
    <source>
        <strain evidence="1">WA0000017839</strain>
    </source>
</reference>
<gene>
    <name evidence="1" type="ORF">INT47_010342</name>
</gene>
<organism evidence="1 2">
    <name type="scientific">Mucor saturninus</name>
    <dbReference type="NCBI Taxonomy" id="64648"/>
    <lineage>
        <taxon>Eukaryota</taxon>
        <taxon>Fungi</taxon>
        <taxon>Fungi incertae sedis</taxon>
        <taxon>Mucoromycota</taxon>
        <taxon>Mucoromycotina</taxon>
        <taxon>Mucoromycetes</taxon>
        <taxon>Mucorales</taxon>
        <taxon>Mucorineae</taxon>
        <taxon>Mucoraceae</taxon>
        <taxon>Mucor</taxon>
    </lineage>
</organism>
<name>A0A8H7URU2_9FUNG</name>
<dbReference type="Proteomes" id="UP000603453">
    <property type="component" value="Unassembled WGS sequence"/>
</dbReference>